<feature type="region of interest" description="Disordered" evidence="1">
    <location>
        <begin position="1"/>
        <end position="27"/>
    </location>
</feature>
<dbReference type="RefSeq" id="XP_015609355.2">
    <property type="nucleotide sequence ID" value="XM_015753869.2"/>
</dbReference>
<evidence type="ECO:0000313" key="2">
    <source>
        <dbReference type="Proteomes" id="UP000694920"/>
    </source>
</evidence>
<feature type="compositionally biased region" description="Basic and acidic residues" evidence="1">
    <location>
        <begin position="1"/>
        <end position="12"/>
    </location>
</feature>
<feature type="compositionally biased region" description="Basic and acidic residues" evidence="1">
    <location>
        <begin position="300"/>
        <end position="311"/>
    </location>
</feature>
<proteinExistence type="predicted"/>
<dbReference type="KEGG" id="ccin:107274605"/>
<sequence length="465" mass="53402">MAARRNYEDFERYNTQLSDDTTGTTRMHKQDIVANETAGRSGFDHLWNSTSKQSNKKNHPDNSASNNRINGKLGKDEKSDQIQNARRADHRRFEITLIREIYNLIREALSLVKTLPEKKKKTLEDFSNIIEEDSTRYGADYHEDVKDGLLNLYVNTRILHREILKDFELRNGRKTLLISSYYLRNLFDIWRRSQPSENPPVYSEMAARRNYEDFKRYNTQLSDDTTGTLNVELDKSAHQEPTNRMYKQDIVTNETAVRSGFDHLWNSTRKQSNKKNHADNSTVNKSSVSKEHSSHRRNHSKGDAKFLKKLENNTNNVSVTYNSKTSKGNAITKNVPEDANNVFKVTTETSNNKITKAEDIKDSNGKNASFSSLPKIDGTADENEDMKNTTTMHIKDISNNVIKNLTITNEFLVPPSPTVATTNTKQNASFLINNERSKESKENNKQNQFVMDHILDAVDKVLLED</sequence>
<protein>
    <submittedName>
        <fullName evidence="3">Uncharacterized protein LOC107274605</fullName>
    </submittedName>
</protein>
<accession>A0AAJ7FUU4</accession>
<dbReference type="Proteomes" id="UP000694920">
    <property type="component" value="Unplaced"/>
</dbReference>
<feature type="region of interest" description="Disordered" evidence="1">
    <location>
        <begin position="225"/>
        <end position="250"/>
    </location>
</feature>
<organism evidence="2 3">
    <name type="scientific">Cephus cinctus</name>
    <name type="common">Wheat stem sawfly</name>
    <dbReference type="NCBI Taxonomy" id="211228"/>
    <lineage>
        <taxon>Eukaryota</taxon>
        <taxon>Metazoa</taxon>
        <taxon>Ecdysozoa</taxon>
        <taxon>Arthropoda</taxon>
        <taxon>Hexapoda</taxon>
        <taxon>Insecta</taxon>
        <taxon>Pterygota</taxon>
        <taxon>Neoptera</taxon>
        <taxon>Endopterygota</taxon>
        <taxon>Hymenoptera</taxon>
        <taxon>Cephoidea</taxon>
        <taxon>Cephidae</taxon>
        <taxon>Cephus</taxon>
    </lineage>
</organism>
<dbReference type="AlphaFoldDB" id="A0AAJ7FUU4"/>
<evidence type="ECO:0000256" key="1">
    <source>
        <dbReference type="SAM" id="MobiDB-lite"/>
    </source>
</evidence>
<gene>
    <name evidence="3" type="primary">LOC107274605</name>
</gene>
<reference evidence="3" key="1">
    <citation type="submission" date="2025-08" db="UniProtKB">
        <authorList>
            <consortium name="RefSeq"/>
        </authorList>
    </citation>
    <scope>IDENTIFICATION</scope>
</reference>
<feature type="compositionally biased region" description="Polar residues" evidence="1">
    <location>
        <begin position="13"/>
        <end position="25"/>
    </location>
</feature>
<keyword evidence="2" id="KW-1185">Reference proteome</keyword>
<feature type="region of interest" description="Disordered" evidence="1">
    <location>
        <begin position="43"/>
        <end position="86"/>
    </location>
</feature>
<feature type="region of interest" description="Disordered" evidence="1">
    <location>
        <begin position="268"/>
        <end position="311"/>
    </location>
</feature>
<evidence type="ECO:0000313" key="3">
    <source>
        <dbReference type="RefSeq" id="XP_015609355.2"/>
    </source>
</evidence>
<dbReference type="GeneID" id="107274605"/>
<name>A0AAJ7FUU4_CEPCN</name>